<sequence>MSSKSPLLTVESQNGNDHGEGPVPVPISSLLPADSPRLKGEDEKHIERLAQMDEEMPPILVHRQTMTVVDGMHRLRLAELRGQETIATYFFDGTVEEAFLKAVEANIRHGLPLTLAERKAAASRIILSFPDFSDRLIARQSGLSPKTVAGLRRHQAANLSDGIRKGADGRVRPLDPTEGRRRAREVISARPQASLREIAKAAGISVGTAKDVRDQIQRRNGSADAYEKTATAMYPSSPTERRRRPGERRRPEQEIPSKLECLRRDPALRSTESGRELLRWLYTHASEIHRWREMVASAPTHSVELLARLAKQCSDEWRTMERNLKTDFAVDQFPNTSTRSPGRGV</sequence>
<feature type="region of interest" description="Disordered" evidence="1">
    <location>
        <begin position="219"/>
        <end position="255"/>
    </location>
</feature>
<feature type="compositionally biased region" description="Polar residues" evidence="1">
    <location>
        <begin position="1"/>
        <end position="16"/>
    </location>
</feature>
<name>A0ABP8BSV8_9ACTN</name>
<dbReference type="SUPFAM" id="SSF110849">
    <property type="entry name" value="ParB/Sulfiredoxin"/>
    <property type="match status" value="1"/>
</dbReference>
<accession>A0ABP8BSV8</accession>
<protein>
    <submittedName>
        <fullName evidence="3">ParB N-terminal domain-containing protein</fullName>
    </submittedName>
</protein>
<dbReference type="EMBL" id="BAABAS010000003">
    <property type="protein sequence ID" value="GAA4225145.1"/>
    <property type="molecule type" value="Genomic_DNA"/>
</dbReference>
<keyword evidence="4" id="KW-1185">Reference proteome</keyword>
<dbReference type="Proteomes" id="UP001501710">
    <property type="component" value="Unassembled WGS sequence"/>
</dbReference>
<feature type="domain" description="ParB-like N-terminal" evidence="2">
    <location>
        <begin position="23"/>
        <end position="107"/>
    </location>
</feature>
<dbReference type="InterPro" id="IPR036086">
    <property type="entry name" value="ParB/Sulfiredoxin_sf"/>
</dbReference>
<reference evidence="4" key="1">
    <citation type="journal article" date="2019" name="Int. J. Syst. Evol. Microbiol.">
        <title>The Global Catalogue of Microorganisms (GCM) 10K type strain sequencing project: providing services to taxonomists for standard genome sequencing and annotation.</title>
        <authorList>
            <consortium name="The Broad Institute Genomics Platform"/>
            <consortium name="The Broad Institute Genome Sequencing Center for Infectious Disease"/>
            <person name="Wu L."/>
            <person name="Ma J."/>
        </authorList>
    </citation>
    <scope>NUCLEOTIDE SEQUENCE [LARGE SCALE GENOMIC DNA]</scope>
    <source>
        <strain evidence="4">JCM 17440</strain>
    </source>
</reference>
<proteinExistence type="predicted"/>
<feature type="region of interest" description="Disordered" evidence="1">
    <location>
        <begin position="1"/>
        <end position="31"/>
    </location>
</feature>
<comment type="caution">
    <text evidence="3">The sequence shown here is derived from an EMBL/GenBank/DDBJ whole genome shotgun (WGS) entry which is preliminary data.</text>
</comment>
<dbReference type="SMART" id="SM00470">
    <property type="entry name" value="ParB"/>
    <property type="match status" value="1"/>
</dbReference>
<organism evidence="3 4">
    <name type="scientific">Actinomadura meridiana</name>
    <dbReference type="NCBI Taxonomy" id="559626"/>
    <lineage>
        <taxon>Bacteria</taxon>
        <taxon>Bacillati</taxon>
        <taxon>Actinomycetota</taxon>
        <taxon>Actinomycetes</taxon>
        <taxon>Streptosporangiales</taxon>
        <taxon>Thermomonosporaceae</taxon>
        <taxon>Actinomadura</taxon>
    </lineage>
</organism>
<evidence type="ECO:0000259" key="2">
    <source>
        <dbReference type="SMART" id="SM00470"/>
    </source>
</evidence>
<evidence type="ECO:0000313" key="3">
    <source>
        <dbReference type="EMBL" id="GAA4225145.1"/>
    </source>
</evidence>
<gene>
    <name evidence="3" type="ORF">GCM10022254_06410</name>
</gene>
<dbReference type="InterPro" id="IPR003115">
    <property type="entry name" value="ParB_N"/>
</dbReference>
<evidence type="ECO:0000256" key="1">
    <source>
        <dbReference type="SAM" id="MobiDB-lite"/>
    </source>
</evidence>
<evidence type="ECO:0000313" key="4">
    <source>
        <dbReference type="Proteomes" id="UP001501710"/>
    </source>
</evidence>